<feature type="transmembrane region" description="Helical" evidence="1">
    <location>
        <begin position="191"/>
        <end position="209"/>
    </location>
</feature>
<dbReference type="RefSeq" id="WP_367879502.1">
    <property type="nucleotide sequence ID" value="NZ_JBFNXX010000021.1"/>
</dbReference>
<sequence>MRNAVVSALLLFLALNLLWFVAHALQLGSNGLFADRPEDFSRVFIDGASLANAGIAVHMMAGALLTLGAPLQALPIVRNRWPNLHRKNGYVLFVLAMMTGIGGLSYIILQGTIGGWWMSFWFATYGSLLMWSAVNTVRFAIARDLDRHFAWATRLIVLAVGSWIFRMHYVLWFILTDGLGSNEGLTGVFDRVQVVAFFLPYLLIAELLLRRRAAASTEAEVKG</sequence>
<dbReference type="Pfam" id="PF10067">
    <property type="entry name" value="DUF2306"/>
    <property type="match status" value="1"/>
</dbReference>
<feature type="transmembrane region" description="Helical" evidence="1">
    <location>
        <begin position="155"/>
        <end position="175"/>
    </location>
</feature>
<feature type="transmembrane region" description="Helical" evidence="1">
    <location>
        <begin position="115"/>
        <end position="134"/>
    </location>
</feature>
<comment type="caution">
    <text evidence="2">The sequence shown here is derived from an EMBL/GenBank/DDBJ whole genome shotgun (WGS) entry which is preliminary data.</text>
</comment>
<gene>
    <name evidence="2" type="ORF">AB2B41_19530</name>
</gene>
<feature type="transmembrane region" description="Helical" evidence="1">
    <location>
        <begin position="90"/>
        <end position="109"/>
    </location>
</feature>
<accession>A0ABV3RTZ8</accession>
<evidence type="ECO:0000313" key="3">
    <source>
        <dbReference type="Proteomes" id="UP001556098"/>
    </source>
</evidence>
<reference evidence="2 3" key="1">
    <citation type="submission" date="2024-07" db="EMBL/GenBank/DDBJ databases">
        <title>Marimonas sp.nov., isolated from tidal-flat sediment.</title>
        <authorList>
            <person name="Jayan J.N."/>
            <person name="Lee S.S."/>
        </authorList>
    </citation>
    <scope>NUCLEOTIDE SEQUENCE [LARGE SCALE GENOMIC DNA]</scope>
    <source>
        <strain evidence="2 3">MJW-29</strain>
    </source>
</reference>
<name>A0ABV3RTZ8_9RHOB</name>
<protein>
    <submittedName>
        <fullName evidence="2">DUF2306 domain-containing protein</fullName>
    </submittedName>
</protein>
<evidence type="ECO:0000313" key="2">
    <source>
        <dbReference type="EMBL" id="MEW9921804.1"/>
    </source>
</evidence>
<keyword evidence="1" id="KW-0812">Transmembrane</keyword>
<keyword evidence="1" id="KW-1133">Transmembrane helix</keyword>
<dbReference type="InterPro" id="IPR018750">
    <property type="entry name" value="DUF2306_membrane"/>
</dbReference>
<dbReference type="EMBL" id="JBFNXX010000021">
    <property type="protein sequence ID" value="MEW9921804.1"/>
    <property type="molecule type" value="Genomic_DNA"/>
</dbReference>
<keyword evidence="1" id="KW-0472">Membrane</keyword>
<dbReference type="Proteomes" id="UP001556098">
    <property type="component" value="Unassembled WGS sequence"/>
</dbReference>
<organism evidence="2 3">
    <name type="scientific">Sulfitobacter sediminis</name>
    <dbReference type="NCBI Taxonomy" id="3234186"/>
    <lineage>
        <taxon>Bacteria</taxon>
        <taxon>Pseudomonadati</taxon>
        <taxon>Pseudomonadota</taxon>
        <taxon>Alphaproteobacteria</taxon>
        <taxon>Rhodobacterales</taxon>
        <taxon>Roseobacteraceae</taxon>
        <taxon>Sulfitobacter</taxon>
    </lineage>
</organism>
<evidence type="ECO:0000256" key="1">
    <source>
        <dbReference type="SAM" id="Phobius"/>
    </source>
</evidence>
<feature type="transmembrane region" description="Helical" evidence="1">
    <location>
        <begin position="48"/>
        <end position="69"/>
    </location>
</feature>
<proteinExistence type="predicted"/>
<keyword evidence="3" id="KW-1185">Reference proteome</keyword>